<keyword evidence="2" id="KW-1185">Reference proteome</keyword>
<dbReference type="EMBL" id="JACIJF010000041">
    <property type="protein sequence ID" value="MBB5713081.1"/>
    <property type="molecule type" value="Genomic_DNA"/>
</dbReference>
<name>A0A840YTN3_9SPHN</name>
<comment type="caution">
    <text evidence="1">The sequence shown here is derived from an EMBL/GenBank/DDBJ whole genome shotgun (WGS) entry which is preliminary data.</text>
</comment>
<gene>
    <name evidence="1" type="ORF">FHT02_004343</name>
</gene>
<sequence>MIWPAKVLAVLSLAACTMQDENHRHEALMDSIERSVVLPKGSQPLSAYGRSYAFAGQDRVIGSYSIPVNSPTGPCTVVIPGNSSRACSAEEDEPIEQTAAGTRRWFDDADDVPKLLWAGCDQVNVVYEISSQRVLETLCEANR</sequence>
<evidence type="ECO:0000313" key="2">
    <source>
        <dbReference type="Proteomes" id="UP000527143"/>
    </source>
</evidence>
<reference evidence="1 2" key="1">
    <citation type="submission" date="2020-08" db="EMBL/GenBank/DDBJ databases">
        <title>Genomic Encyclopedia of Type Strains, Phase IV (KMG-IV): sequencing the most valuable type-strain genomes for metagenomic binning, comparative biology and taxonomic classification.</title>
        <authorList>
            <person name="Goeker M."/>
        </authorList>
    </citation>
    <scope>NUCLEOTIDE SEQUENCE [LARGE SCALE GENOMIC DNA]</scope>
    <source>
        <strain evidence="1 2">DSM 26736</strain>
    </source>
</reference>
<evidence type="ECO:0000313" key="1">
    <source>
        <dbReference type="EMBL" id="MBB5713081.1"/>
    </source>
</evidence>
<dbReference type="RefSeq" id="WP_184092090.1">
    <property type="nucleotide sequence ID" value="NZ_JACIJF010000041.1"/>
</dbReference>
<dbReference type="AlphaFoldDB" id="A0A840YTN3"/>
<proteinExistence type="predicted"/>
<accession>A0A840YTN3</accession>
<organism evidence="1 2">
    <name type="scientific">Sphingomonas xinjiangensis</name>
    <dbReference type="NCBI Taxonomy" id="643568"/>
    <lineage>
        <taxon>Bacteria</taxon>
        <taxon>Pseudomonadati</taxon>
        <taxon>Pseudomonadota</taxon>
        <taxon>Alphaproteobacteria</taxon>
        <taxon>Sphingomonadales</taxon>
        <taxon>Sphingomonadaceae</taxon>
        <taxon>Sphingomonas</taxon>
    </lineage>
</organism>
<dbReference type="Proteomes" id="UP000527143">
    <property type="component" value="Unassembled WGS sequence"/>
</dbReference>
<protein>
    <submittedName>
        <fullName evidence="1">Uncharacterized protein</fullName>
    </submittedName>
</protein>